<feature type="chain" id="PRO_5046626123" description="Chitin-binding type-2 domain-containing protein" evidence="1">
    <location>
        <begin position="24"/>
        <end position="92"/>
    </location>
</feature>
<sequence length="92" mass="9923">MNRKGPFAFVVALVAVVELGSSAAAQDTNTTGPGAASGEGAEPPGCVYQRVLTKCYVRVKFCNELYLCPDGKEWWHGWRECGTCPGSSEPRR</sequence>
<gene>
    <name evidence="2" type="ORF">POL67_21390</name>
</gene>
<evidence type="ECO:0000313" key="3">
    <source>
        <dbReference type="Proteomes" id="UP001221411"/>
    </source>
</evidence>
<protein>
    <recommendedName>
        <fullName evidence="4">Chitin-binding type-2 domain-containing protein</fullName>
    </recommendedName>
</protein>
<proteinExistence type="predicted"/>
<keyword evidence="1" id="KW-0732">Signal</keyword>
<keyword evidence="3" id="KW-1185">Reference proteome</keyword>
<reference evidence="2 3" key="1">
    <citation type="submission" date="2022-11" db="EMBL/GenBank/DDBJ databases">
        <title>Minimal conservation of predation-associated metabolite biosynthetic gene clusters underscores biosynthetic potential of Myxococcota including descriptions for ten novel species: Archangium lansinium sp. nov., Myxococcus landrumus sp. nov., Nannocystis bai.</title>
        <authorList>
            <person name="Ahearne A."/>
            <person name="Stevens C."/>
            <person name="Dowd S."/>
        </authorList>
    </citation>
    <scope>NUCLEOTIDE SEQUENCE [LARGE SCALE GENOMIC DNA]</scope>
    <source>
        <strain evidence="2 3">RJM3</strain>
    </source>
</reference>
<organism evidence="2 3">
    <name type="scientific">Polyangium mundeleinium</name>
    <dbReference type="NCBI Taxonomy" id="2995306"/>
    <lineage>
        <taxon>Bacteria</taxon>
        <taxon>Pseudomonadati</taxon>
        <taxon>Myxococcota</taxon>
        <taxon>Polyangia</taxon>
        <taxon>Polyangiales</taxon>
        <taxon>Polyangiaceae</taxon>
        <taxon>Polyangium</taxon>
    </lineage>
</organism>
<evidence type="ECO:0000256" key="1">
    <source>
        <dbReference type="SAM" id="SignalP"/>
    </source>
</evidence>
<name>A0ABT5EPY5_9BACT</name>
<accession>A0ABT5EPY5</accession>
<evidence type="ECO:0000313" key="2">
    <source>
        <dbReference type="EMBL" id="MDC0743897.1"/>
    </source>
</evidence>
<dbReference type="EMBL" id="JAQNDO010000001">
    <property type="protein sequence ID" value="MDC0743897.1"/>
    <property type="molecule type" value="Genomic_DNA"/>
</dbReference>
<comment type="caution">
    <text evidence="2">The sequence shown here is derived from an EMBL/GenBank/DDBJ whole genome shotgun (WGS) entry which is preliminary data.</text>
</comment>
<dbReference type="Proteomes" id="UP001221411">
    <property type="component" value="Unassembled WGS sequence"/>
</dbReference>
<evidence type="ECO:0008006" key="4">
    <source>
        <dbReference type="Google" id="ProtNLM"/>
    </source>
</evidence>
<feature type="signal peptide" evidence="1">
    <location>
        <begin position="1"/>
        <end position="23"/>
    </location>
</feature>
<dbReference type="RefSeq" id="WP_271919880.1">
    <property type="nucleotide sequence ID" value="NZ_JAQNDO010000001.1"/>
</dbReference>